<feature type="non-terminal residue" evidence="10">
    <location>
        <position position="56"/>
    </location>
</feature>
<accession>A0AAV2IDC2</accession>
<dbReference type="Pfam" id="PF02320">
    <property type="entry name" value="UCR_hinge"/>
    <property type="match status" value="1"/>
</dbReference>
<dbReference type="AlphaFoldDB" id="A0AAV2IDC2"/>
<evidence type="ECO:0000259" key="9">
    <source>
        <dbReference type="Pfam" id="PF02320"/>
    </source>
</evidence>
<dbReference type="Gene3D" id="1.10.287.20">
    <property type="entry name" value="Ubiquinol-cytochrome C reductase hinge domain"/>
    <property type="match status" value="1"/>
</dbReference>
<reference evidence="10 11" key="1">
    <citation type="submission" date="2024-04" db="EMBL/GenBank/DDBJ databases">
        <authorList>
            <consortium name="Genoscope - CEA"/>
            <person name="William W."/>
        </authorList>
    </citation>
    <scope>NUCLEOTIDE SEQUENCE [LARGE SCALE GENOMIC DNA]</scope>
</reference>
<keyword evidence="5" id="KW-0999">Mitochondrion inner membrane</keyword>
<evidence type="ECO:0000256" key="6">
    <source>
        <dbReference type="ARBA" id="ARBA00022982"/>
    </source>
</evidence>
<feature type="non-terminal residue" evidence="10">
    <location>
        <position position="1"/>
    </location>
</feature>
<proteinExistence type="inferred from homology"/>
<comment type="similarity">
    <text evidence="2">Belongs to the UQCRH/QCR6 family.</text>
</comment>
<evidence type="ECO:0000256" key="2">
    <source>
        <dbReference type="ARBA" id="ARBA00006498"/>
    </source>
</evidence>
<keyword evidence="11" id="KW-1185">Reference proteome</keyword>
<dbReference type="GO" id="GO:0005743">
    <property type="term" value="C:mitochondrial inner membrane"/>
    <property type="evidence" value="ECO:0007669"/>
    <property type="project" value="UniProtKB-SubCell"/>
</dbReference>
<evidence type="ECO:0000256" key="5">
    <source>
        <dbReference type="ARBA" id="ARBA00022792"/>
    </source>
</evidence>
<keyword evidence="8" id="KW-0472">Membrane</keyword>
<evidence type="ECO:0000256" key="7">
    <source>
        <dbReference type="ARBA" id="ARBA00023128"/>
    </source>
</evidence>
<gene>
    <name evidence="10" type="ORF">GSLYS_00017783001</name>
</gene>
<evidence type="ECO:0000256" key="1">
    <source>
        <dbReference type="ARBA" id="ARBA00004137"/>
    </source>
</evidence>
<keyword evidence="6" id="KW-0249">Electron transport</keyword>
<dbReference type="InterPro" id="IPR003422">
    <property type="entry name" value="Cyt_b-c1_6"/>
</dbReference>
<evidence type="ECO:0000256" key="4">
    <source>
        <dbReference type="ARBA" id="ARBA00022660"/>
    </source>
</evidence>
<sequence>DPIDEIKQHCGEKEECVKLKQRLDECTARVESRSKTSETCAEELIDFMHCIDHCVS</sequence>
<keyword evidence="7" id="KW-0496">Mitochondrion</keyword>
<comment type="subcellular location">
    <subcellularLocation>
        <location evidence="1">Mitochondrion inner membrane</location>
        <topology evidence="1">Peripheral membrane protein</topology>
        <orientation evidence="1">Intermembrane side</orientation>
    </subcellularLocation>
</comment>
<protein>
    <recommendedName>
        <fullName evidence="9">Ubiquinol-cytochrome C reductase hinge domain-containing protein</fullName>
    </recommendedName>
</protein>
<keyword evidence="3" id="KW-0813">Transport</keyword>
<dbReference type="SUPFAM" id="SSF81531">
    <property type="entry name" value="Non-heme 11 kDa protein of cytochrome bc1 complex (Ubiquinol-cytochrome c reductase)"/>
    <property type="match status" value="1"/>
</dbReference>
<organism evidence="10 11">
    <name type="scientific">Lymnaea stagnalis</name>
    <name type="common">Great pond snail</name>
    <name type="synonym">Helix stagnalis</name>
    <dbReference type="NCBI Taxonomy" id="6523"/>
    <lineage>
        <taxon>Eukaryota</taxon>
        <taxon>Metazoa</taxon>
        <taxon>Spiralia</taxon>
        <taxon>Lophotrochozoa</taxon>
        <taxon>Mollusca</taxon>
        <taxon>Gastropoda</taxon>
        <taxon>Heterobranchia</taxon>
        <taxon>Euthyneura</taxon>
        <taxon>Panpulmonata</taxon>
        <taxon>Hygrophila</taxon>
        <taxon>Lymnaeoidea</taxon>
        <taxon>Lymnaeidae</taxon>
        <taxon>Lymnaea</taxon>
    </lineage>
</organism>
<keyword evidence="4" id="KW-0679">Respiratory chain</keyword>
<evidence type="ECO:0000256" key="8">
    <source>
        <dbReference type="ARBA" id="ARBA00023136"/>
    </source>
</evidence>
<name>A0AAV2IDC2_LYMST</name>
<evidence type="ECO:0000256" key="3">
    <source>
        <dbReference type="ARBA" id="ARBA00022448"/>
    </source>
</evidence>
<dbReference type="InterPro" id="IPR036811">
    <property type="entry name" value="Ubol_cytC_Rdtase_hinge_dom_sf"/>
</dbReference>
<feature type="domain" description="Ubiquinol-cytochrome C reductase hinge" evidence="9">
    <location>
        <begin position="1"/>
        <end position="56"/>
    </location>
</feature>
<dbReference type="GO" id="GO:0006122">
    <property type="term" value="P:mitochondrial electron transport, ubiquinol to cytochrome c"/>
    <property type="evidence" value="ECO:0007669"/>
    <property type="project" value="InterPro"/>
</dbReference>
<dbReference type="Proteomes" id="UP001497497">
    <property type="component" value="Unassembled WGS sequence"/>
</dbReference>
<dbReference type="InterPro" id="IPR023184">
    <property type="entry name" value="Ubol_cytC_Rdtase_hinge_dom"/>
</dbReference>
<evidence type="ECO:0000313" key="10">
    <source>
        <dbReference type="EMBL" id="CAL1544270.1"/>
    </source>
</evidence>
<dbReference type="EMBL" id="CAXITT010000611">
    <property type="protein sequence ID" value="CAL1544270.1"/>
    <property type="molecule type" value="Genomic_DNA"/>
</dbReference>
<evidence type="ECO:0000313" key="11">
    <source>
        <dbReference type="Proteomes" id="UP001497497"/>
    </source>
</evidence>
<dbReference type="PANTHER" id="PTHR15336">
    <property type="entry name" value="UBIQUINOL-CYTOCHROME C REDUCTASE COMPLEX 7.8 KDA PROTEIN"/>
    <property type="match status" value="1"/>
</dbReference>
<dbReference type="PANTHER" id="PTHR15336:SF0">
    <property type="entry name" value="CYTOCHROME B-C1 COMPLEX SUBUNIT 6, MITOCHONDRIAL"/>
    <property type="match status" value="1"/>
</dbReference>
<comment type="caution">
    <text evidence="10">The sequence shown here is derived from an EMBL/GenBank/DDBJ whole genome shotgun (WGS) entry which is preliminary data.</text>
</comment>